<evidence type="ECO:0000313" key="2">
    <source>
        <dbReference type="EMBL" id="GLR85055.1"/>
    </source>
</evidence>
<keyword evidence="3" id="KW-1185">Reference proteome</keyword>
<reference evidence="3" key="1">
    <citation type="journal article" date="2019" name="Int. J. Syst. Evol. Microbiol.">
        <title>The Global Catalogue of Microorganisms (GCM) 10K type strain sequencing project: providing services to taxonomists for standard genome sequencing and annotation.</title>
        <authorList>
            <consortium name="The Broad Institute Genomics Platform"/>
            <consortium name="The Broad Institute Genome Sequencing Center for Infectious Disease"/>
            <person name="Wu L."/>
            <person name="Ma J."/>
        </authorList>
    </citation>
    <scope>NUCLEOTIDE SEQUENCE [LARGE SCALE GENOMIC DNA]</scope>
    <source>
        <strain evidence="3">NBRC 102520</strain>
    </source>
</reference>
<evidence type="ECO:0008006" key="4">
    <source>
        <dbReference type="Google" id="ProtNLM"/>
    </source>
</evidence>
<gene>
    <name evidence="2" type="ORF">GCM10007857_17650</name>
</gene>
<comment type="caution">
    <text evidence="2">The sequence shown here is derived from an EMBL/GenBank/DDBJ whole genome shotgun (WGS) entry which is preliminary data.</text>
</comment>
<feature type="transmembrane region" description="Helical" evidence="1">
    <location>
        <begin position="68"/>
        <end position="87"/>
    </location>
</feature>
<evidence type="ECO:0000256" key="1">
    <source>
        <dbReference type="SAM" id="Phobius"/>
    </source>
</evidence>
<feature type="transmembrane region" description="Helical" evidence="1">
    <location>
        <begin position="41"/>
        <end position="62"/>
    </location>
</feature>
<dbReference type="NCBIfam" id="NF041635">
    <property type="entry name" value="STM3941_fam"/>
    <property type="match status" value="1"/>
</dbReference>
<keyword evidence="1" id="KW-0472">Membrane</keyword>
<dbReference type="RefSeq" id="WP_284263785.1">
    <property type="nucleotide sequence ID" value="NZ_BSOW01000005.1"/>
</dbReference>
<evidence type="ECO:0000313" key="3">
    <source>
        <dbReference type="Proteomes" id="UP001156905"/>
    </source>
</evidence>
<name>A0ABQ6ASW9_9BRAD</name>
<dbReference type="Proteomes" id="UP001156905">
    <property type="component" value="Unassembled WGS sequence"/>
</dbReference>
<proteinExistence type="predicted"/>
<accession>A0ABQ6ASW9</accession>
<sequence length="210" mass="22632">MHADSDGLAIAVTPCRSAFPADLDASDDLEIGHSFPRLGRLIALGFGMTLLSAALAFELWGGLGAYERAAGCAGVLLFGLVTCRLIWMLPAERGPVVIVSRYGIRDLRNGNEFLLWDSIEDVSVRESRGCKTVVLTPTPALRRQLRCVRSRRAVSPQSDADVIVIDPAGLATDFATLLQACQACHDASERRTALQQNSHHDAQSFAVKAS</sequence>
<dbReference type="InterPro" id="IPR048136">
    <property type="entry name" value="STM3941-like"/>
</dbReference>
<organism evidence="2 3">
    <name type="scientific">Bradyrhizobium iriomotense</name>
    <dbReference type="NCBI Taxonomy" id="441950"/>
    <lineage>
        <taxon>Bacteria</taxon>
        <taxon>Pseudomonadati</taxon>
        <taxon>Pseudomonadota</taxon>
        <taxon>Alphaproteobacteria</taxon>
        <taxon>Hyphomicrobiales</taxon>
        <taxon>Nitrobacteraceae</taxon>
        <taxon>Bradyrhizobium</taxon>
    </lineage>
</organism>
<protein>
    <recommendedName>
        <fullName evidence="4">PH domain-containing protein</fullName>
    </recommendedName>
</protein>
<keyword evidence="1" id="KW-0812">Transmembrane</keyword>
<keyword evidence="1" id="KW-1133">Transmembrane helix</keyword>
<dbReference type="EMBL" id="BSOW01000005">
    <property type="protein sequence ID" value="GLR85055.1"/>
    <property type="molecule type" value="Genomic_DNA"/>
</dbReference>